<dbReference type="Proteomes" id="UP001607302">
    <property type="component" value="Unassembled WGS sequence"/>
</dbReference>
<keyword evidence="1" id="KW-0472">Membrane</keyword>
<evidence type="ECO:0000256" key="1">
    <source>
        <dbReference type="SAM" id="Phobius"/>
    </source>
</evidence>
<keyword evidence="1" id="KW-0812">Transmembrane</keyword>
<organism evidence="2 3">
    <name type="scientific">Vespula squamosa</name>
    <name type="common">Southern yellow jacket</name>
    <name type="synonym">Wasp</name>
    <dbReference type="NCBI Taxonomy" id="30214"/>
    <lineage>
        <taxon>Eukaryota</taxon>
        <taxon>Metazoa</taxon>
        <taxon>Ecdysozoa</taxon>
        <taxon>Arthropoda</taxon>
        <taxon>Hexapoda</taxon>
        <taxon>Insecta</taxon>
        <taxon>Pterygota</taxon>
        <taxon>Neoptera</taxon>
        <taxon>Endopterygota</taxon>
        <taxon>Hymenoptera</taxon>
        <taxon>Apocrita</taxon>
        <taxon>Aculeata</taxon>
        <taxon>Vespoidea</taxon>
        <taxon>Vespidae</taxon>
        <taxon>Vespinae</taxon>
        <taxon>Vespula</taxon>
    </lineage>
</organism>
<keyword evidence="1" id="KW-1133">Transmembrane helix</keyword>
<proteinExistence type="predicted"/>
<keyword evidence="3" id="KW-1185">Reference proteome</keyword>
<dbReference type="AlphaFoldDB" id="A0ABD2BMD7"/>
<dbReference type="EMBL" id="JAUDFV010000074">
    <property type="protein sequence ID" value="KAL2733936.1"/>
    <property type="molecule type" value="Genomic_DNA"/>
</dbReference>
<protein>
    <submittedName>
        <fullName evidence="2">Uncharacterized protein</fullName>
    </submittedName>
</protein>
<evidence type="ECO:0000313" key="3">
    <source>
        <dbReference type="Proteomes" id="UP001607302"/>
    </source>
</evidence>
<evidence type="ECO:0000313" key="2">
    <source>
        <dbReference type="EMBL" id="KAL2733936.1"/>
    </source>
</evidence>
<feature type="transmembrane region" description="Helical" evidence="1">
    <location>
        <begin position="102"/>
        <end position="124"/>
    </location>
</feature>
<comment type="caution">
    <text evidence="2">The sequence shown here is derived from an EMBL/GenBank/DDBJ whole genome shotgun (WGS) entry which is preliminary data.</text>
</comment>
<reference evidence="2 3" key="1">
    <citation type="journal article" date="2024" name="Ann. Entomol. Soc. Am.">
        <title>Genomic analyses of the southern and eastern yellowjacket wasps (Hymenoptera: Vespidae) reveal evolutionary signatures of social life.</title>
        <authorList>
            <person name="Catto M.A."/>
            <person name="Caine P.B."/>
            <person name="Orr S.E."/>
            <person name="Hunt B.G."/>
            <person name="Goodisman M.A.D."/>
        </authorList>
    </citation>
    <scope>NUCLEOTIDE SEQUENCE [LARGE SCALE GENOMIC DNA]</scope>
    <source>
        <strain evidence="2">233</strain>
        <tissue evidence="2">Head and thorax</tissue>
    </source>
</reference>
<sequence>MFTRTEDFRGEKLLGRYGSHYLLPPYISKQNKTKQKQEKREERSSTTVSQDPMVSIVLQDRRKVTILFSPNHIRKRSNVYLLFEKRSNVYYVYRRRVDEKSFFFLHIFFLFVSFDFDILIYYSFVYIVHCTYIRTYIHIEYDTIKTIDKRNQ</sequence>
<name>A0ABD2BMD7_VESSQ</name>
<accession>A0ABD2BMD7</accession>
<gene>
    <name evidence="2" type="ORF">V1478_003634</name>
</gene>